<sequence length="507" mass="58528">MAGRLLLRNFSSHRMWMKAAMLIGSMLVFLALQLILHLDVSWTQHMAYRPSTQSIPISAPWEKAFRNYENFHARCSEHRNWTRQFLEATVESNRSNSHRRFDNCRVLVYVEGGAGMGNRLLSLVSAFLYSLLTKRVFLLDSRGNLPKLLCEPFSNSSWVLPFDFPFKALDEAATLRDFGKATAVSKNSSAQVVRLQLDHDQSVEDGRFFCIETRESLQFVSWLVWTSNQYYVPRFFTFPELWQPLKALFPNVTLTFTHLSRSLLLPSNSLWEKVTRIYSSYLSQADWRLGIQIRRHSVSDKGRYDEPAFDRVLSCLISQKFLPNIEFGNNISSRQETRNSRIPRHVNHAVLVTSLQVKFFEKLRDLYSNTATVDGSLVRLHMVSHEGVEWHSFDQDEKAFIEMWLLSLSDRIATSSFSTFGYIAQGLGAMRPLLVELRGEISEQMSMEMSHVCYIGQSIEPCNHFPFYPTRSQCAVIQTARSNTHLAWIRRNLLPCQDLPQGLQLVS</sequence>
<keyword evidence="5 6" id="KW-0961">Cell wall biogenesis/degradation</keyword>
<evidence type="ECO:0000256" key="5">
    <source>
        <dbReference type="ARBA" id="ARBA00023316"/>
    </source>
</evidence>
<proteinExistence type="inferred from homology"/>
<evidence type="ECO:0000256" key="3">
    <source>
        <dbReference type="ARBA" id="ARBA00022679"/>
    </source>
</evidence>
<dbReference type="EC" id="2.4.1.-" evidence="6"/>
<evidence type="ECO:0000256" key="1">
    <source>
        <dbReference type="ARBA" id="ARBA00010481"/>
    </source>
</evidence>
<evidence type="ECO:0000256" key="4">
    <source>
        <dbReference type="ARBA" id="ARBA00023180"/>
    </source>
</evidence>
<keyword evidence="2 6" id="KW-0328">Glycosyltransferase</keyword>
<gene>
    <name evidence="7" type="ORF">R1sor_015431</name>
</gene>
<dbReference type="PANTHER" id="PTHR31889">
    <property type="entry name" value="FUCOSYLTRANSFERASE 2-RELATED"/>
    <property type="match status" value="1"/>
</dbReference>
<reference evidence="7 8" key="1">
    <citation type="submission" date="2024-09" db="EMBL/GenBank/DDBJ databases">
        <title>Chromosome-scale assembly of Riccia sorocarpa.</title>
        <authorList>
            <person name="Paukszto L."/>
        </authorList>
    </citation>
    <scope>NUCLEOTIDE SEQUENCE [LARGE SCALE GENOMIC DNA]</scope>
    <source>
        <strain evidence="7">LP-2024</strain>
        <tissue evidence="7">Aerial parts of the thallus</tissue>
    </source>
</reference>
<keyword evidence="4" id="KW-0325">Glycoprotein</keyword>
<organism evidence="7 8">
    <name type="scientific">Riccia sorocarpa</name>
    <dbReference type="NCBI Taxonomy" id="122646"/>
    <lineage>
        <taxon>Eukaryota</taxon>
        <taxon>Viridiplantae</taxon>
        <taxon>Streptophyta</taxon>
        <taxon>Embryophyta</taxon>
        <taxon>Marchantiophyta</taxon>
        <taxon>Marchantiopsida</taxon>
        <taxon>Marchantiidae</taxon>
        <taxon>Marchantiales</taxon>
        <taxon>Ricciaceae</taxon>
        <taxon>Riccia</taxon>
    </lineage>
</organism>
<evidence type="ECO:0000256" key="2">
    <source>
        <dbReference type="ARBA" id="ARBA00022676"/>
    </source>
</evidence>
<dbReference type="AlphaFoldDB" id="A0ABD3HEX7"/>
<evidence type="ECO:0000313" key="7">
    <source>
        <dbReference type="EMBL" id="KAL3689122.1"/>
    </source>
</evidence>
<dbReference type="GO" id="GO:0071555">
    <property type="term" value="P:cell wall organization"/>
    <property type="evidence" value="ECO:0007669"/>
    <property type="project" value="UniProtKB-UniRule"/>
</dbReference>
<dbReference type="InterPro" id="IPR004938">
    <property type="entry name" value="XG_FTase"/>
</dbReference>
<dbReference type="Gene3D" id="3.40.50.11340">
    <property type="match status" value="1"/>
</dbReference>
<evidence type="ECO:0000313" key="8">
    <source>
        <dbReference type="Proteomes" id="UP001633002"/>
    </source>
</evidence>
<dbReference type="GO" id="GO:0032580">
    <property type="term" value="C:Golgi cisterna membrane"/>
    <property type="evidence" value="ECO:0007669"/>
    <property type="project" value="UniProtKB-SubCell"/>
</dbReference>
<comment type="similarity">
    <text evidence="1 6">Belongs to the glycosyltransferase 37 family.</text>
</comment>
<comment type="caution">
    <text evidence="7">The sequence shown here is derived from an EMBL/GenBank/DDBJ whole genome shotgun (WGS) entry which is preliminary data.</text>
</comment>
<dbReference type="GO" id="GO:0016757">
    <property type="term" value="F:glycosyltransferase activity"/>
    <property type="evidence" value="ECO:0007669"/>
    <property type="project" value="UniProtKB-KW"/>
</dbReference>
<dbReference type="PANTHER" id="PTHR31889:SF75">
    <property type="entry name" value="FUCOSYLTRANSFERASE"/>
    <property type="match status" value="1"/>
</dbReference>
<dbReference type="EMBL" id="JBJQOH010000004">
    <property type="protein sequence ID" value="KAL3689122.1"/>
    <property type="molecule type" value="Genomic_DNA"/>
</dbReference>
<dbReference type="Pfam" id="PF03254">
    <property type="entry name" value="XG_FTase"/>
    <property type="match status" value="1"/>
</dbReference>
<protein>
    <recommendedName>
        <fullName evidence="6">Fucosyltransferase</fullName>
        <ecNumber evidence="6">2.4.1.-</ecNumber>
    </recommendedName>
</protein>
<comment type="subcellular location">
    <subcellularLocation>
        <location evidence="6">Golgi apparatus</location>
        <location evidence="6">Golgi stack membrane</location>
        <topology evidence="6">Single-pass type II membrane protein</topology>
    </subcellularLocation>
</comment>
<comment type="function">
    <text evidence="6">May be involved in cell wall biosynthesis.</text>
</comment>
<name>A0ABD3HEX7_9MARC</name>
<accession>A0ABD3HEX7</accession>
<keyword evidence="8" id="KW-1185">Reference proteome</keyword>
<dbReference type="Proteomes" id="UP001633002">
    <property type="component" value="Unassembled WGS sequence"/>
</dbReference>
<keyword evidence="6" id="KW-0333">Golgi apparatus</keyword>
<evidence type="ECO:0000256" key="6">
    <source>
        <dbReference type="RuleBase" id="RU367004"/>
    </source>
</evidence>
<keyword evidence="3 6" id="KW-0808">Transferase</keyword>